<dbReference type="InterPro" id="IPR046336">
    <property type="entry name" value="Lon_prtase_N_sf"/>
</dbReference>
<dbReference type="AlphaFoldDB" id="A0A2M7LXD7"/>
<reference evidence="3" key="1">
    <citation type="submission" date="2017-09" db="EMBL/GenBank/DDBJ databases">
        <title>Depth-based differentiation of microbial function through sediment-hosted aquifers and enrichment of novel symbionts in the deep terrestrial subsurface.</title>
        <authorList>
            <person name="Probst A.J."/>
            <person name="Ladd B."/>
            <person name="Jarett J.K."/>
            <person name="Geller-Mcgrath D.E."/>
            <person name="Sieber C.M.K."/>
            <person name="Emerson J.B."/>
            <person name="Anantharaman K."/>
            <person name="Thomas B.C."/>
            <person name="Malmstrom R."/>
            <person name="Stieglmeier M."/>
            <person name="Klingl A."/>
            <person name="Woyke T."/>
            <person name="Ryan C.M."/>
            <person name="Banfield J.F."/>
        </authorList>
    </citation>
    <scope>NUCLEOTIDE SEQUENCE [LARGE SCALE GENOMIC DNA]</scope>
</reference>
<comment type="caution">
    <text evidence="2">The sequence shown here is derived from an EMBL/GenBank/DDBJ whole genome shotgun (WGS) entry which is preliminary data.</text>
</comment>
<dbReference type="SMART" id="SM00464">
    <property type="entry name" value="LON"/>
    <property type="match status" value="1"/>
</dbReference>
<sequence length="184" mass="20641">MILLAGAIEQPVYPIIAVRDGIVFPNTENVLVFGRSKSITAVDIAMKKDKRVVLLMQKNTTSEDPRPEDLHQIGVIAEIQKIVPGEKGEVNALVKGIKKIRVIQFTKTEKDGYLEARIVEVIDDVHEDEETQAMIKHISGQIKRAINFGKSVDLVFLMNILNLNSANDFSYQIAMVLDIKETER</sequence>
<dbReference type="Gene3D" id="2.30.130.40">
    <property type="entry name" value="LON domain-like"/>
    <property type="match status" value="1"/>
</dbReference>
<gene>
    <name evidence="2" type="ORF">COZ39_02660</name>
</gene>
<dbReference type="EMBL" id="PFJI01000122">
    <property type="protein sequence ID" value="PIX72740.1"/>
    <property type="molecule type" value="Genomic_DNA"/>
</dbReference>
<protein>
    <recommendedName>
        <fullName evidence="1">Lon N-terminal domain-containing protein</fullName>
    </recommendedName>
</protein>
<proteinExistence type="predicted"/>
<accession>A0A2M7LXD7</accession>
<dbReference type="SUPFAM" id="SSF88697">
    <property type="entry name" value="PUA domain-like"/>
    <property type="match status" value="1"/>
</dbReference>
<evidence type="ECO:0000259" key="1">
    <source>
        <dbReference type="PROSITE" id="PS51787"/>
    </source>
</evidence>
<dbReference type="Proteomes" id="UP000229708">
    <property type="component" value="Unassembled WGS sequence"/>
</dbReference>
<dbReference type="InterPro" id="IPR003111">
    <property type="entry name" value="Lon_prtase_N"/>
</dbReference>
<dbReference type="InterPro" id="IPR015947">
    <property type="entry name" value="PUA-like_sf"/>
</dbReference>
<dbReference type="PROSITE" id="PS51787">
    <property type="entry name" value="LON_N"/>
    <property type="match status" value="1"/>
</dbReference>
<dbReference type="Pfam" id="PF02190">
    <property type="entry name" value="LON_substr_bdg"/>
    <property type="match status" value="1"/>
</dbReference>
<feature type="non-terminal residue" evidence="2">
    <location>
        <position position="184"/>
    </location>
</feature>
<evidence type="ECO:0000313" key="2">
    <source>
        <dbReference type="EMBL" id="PIX72740.1"/>
    </source>
</evidence>
<organism evidence="2 3">
    <name type="scientific">Candidatus Roizmanbacteria bacterium CG_4_10_14_3_um_filter_33_21</name>
    <dbReference type="NCBI Taxonomy" id="1974830"/>
    <lineage>
        <taxon>Bacteria</taxon>
        <taxon>Candidatus Roizmaniibacteriota</taxon>
    </lineage>
</organism>
<name>A0A2M7LXD7_9BACT</name>
<evidence type="ECO:0000313" key="3">
    <source>
        <dbReference type="Proteomes" id="UP000229708"/>
    </source>
</evidence>
<feature type="domain" description="Lon N-terminal" evidence="1">
    <location>
        <begin position="13"/>
        <end position="184"/>
    </location>
</feature>